<dbReference type="InterPro" id="IPR037143">
    <property type="entry name" value="4-PPantetheinyl_Trfase_dom_sf"/>
</dbReference>
<evidence type="ECO:0000313" key="5">
    <source>
        <dbReference type="EMBL" id="MCQ8181530.1"/>
    </source>
</evidence>
<dbReference type="InterPro" id="IPR050559">
    <property type="entry name" value="P-Pant_transferase_sf"/>
</dbReference>
<dbReference type="SUPFAM" id="SSF56214">
    <property type="entry name" value="4'-phosphopantetheinyl transferase"/>
    <property type="match status" value="2"/>
</dbReference>
<dbReference type="Gene3D" id="3.90.470.20">
    <property type="entry name" value="4'-phosphopantetheinyl transferase domain"/>
    <property type="match status" value="2"/>
</dbReference>
<keyword evidence="6" id="KW-1185">Reference proteome</keyword>
<dbReference type="Pfam" id="PF01648">
    <property type="entry name" value="ACPS"/>
    <property type="match status" value="1"/>
</dbReference>
<sequence>MNMDNSGSGALPNFADLRQRFPLVPAPTPGRAQVWLAWTERFAEPEALEICRNLLSEDELKKWRKFHFERDRQLYLVAHAMVRFVLAAYLDTEPDRLQFTANRYGRPELVRNPGMADVRFNLSHAQGLAALVVNCGVDCGIDVEARRDLGDLTAMASQVLTATERDYLWRLPAAERNWAFLKFWTLKEAYIKAVGKGLSLALNEFGFALGEHIAISFQSGCADDPDAWQFAQRYPSPDHVLALALHRGEGPELHTSYREWLPRREVGSSVAGL</sequence>
<comment type="caution">
    <text evidence="5">The sequence shown here is derived from an EMBL/GenBank/DDBJ whole genome shotgun (WGS) entry which is preliminary data.</text>
</comment>
<accession>A0ABT1UH39</accession>
<comment type="similarity">
    <text evidence="1">Belongs to the P-Pant transferase superfamily. Gsp/Sfp/HetI/AcpT family.</text>
</comment>
<gene>
    <name evidence="5" type="ORF">NP603_10455</name>
</gene>
<dbReference type="PANTHER" id="PTHR12215:SF10">
    <property type="entry name" value="L-AMINOADIPATE-SEMIALDEHYDE DEHYDROGENASE-PHOSPHOPANTETHEINYL TRANSFERASE"/>
    <property type="match status" value="1"/>
</dbReference>
<proteinExistence type="inferred from homology"/>
<evidence type="ECO:0000259" key="3">
    <source>
        <dbReference type="Pfam" id="PF01648"/>
    </source>
</evidence>
<keyword evidence="2 5" id="KW-0808">Transferase</keyword>
<dbReference type="InterPro" id="IPR055066">
    <property type="entry name" value="AASDHPPT_N"/>
</dbReference>
<dbReference type="InterPro" id="IPR008278">
    <property type="entry name" value="4-PPantetheinyl_Trfase_dom"/>
</dbReference>
<protein>
    <submittedName>
        <fullName evidence="5">4'-phosphopantetheinyl transferase superfamily protein</fullName>
    </submittedName>
</protein>
<feature type="domain" description="4'-phosphopantetheinyl transferase" evidence="3">
    <location>
        <begin position="139"/>
        <end position="244"/>
    </location>
</feature>
<dbReference type="Proteomes" id="UP001524569">
    <property type="component" value="Unassembled WGS sequence"/>
</dbReference>
<reference evidence="5 6" key="1">
    <citation type="submission" date="2022-07" db="EMBL/GenBank/DDBJ databases">
        <title>Methylomonas rivi sp. nov., Methylomonas rosea sp. nov., Methylomonas aureus sp. nov. and Methylomonas subterranea sp. nov., four novel methanotrophs isolated from a freshwater creek and the deep terrestrial subsurface.</title>
        <authorList>
            <person name="Abin C."/>
            <person name="Sankaranarayanan K."/>
            <person name="Garner C."/>
            <person name="Sindelar R."/>
            <person name="Kotary K."/>
            <person name="Garner R."/>
            <person name="Barclay S."/>
            <person name="Lawson P."/>
            <person name="Krumholz L."/>
        </authorList>
    </citation>
    <scope>NUCLEOTIDE SEQUENCE [LARGE SCALE GENOMIC DNA]</scope>
    <source>
        <strain evidence="5 6">SURF-1</strain>
    </source>
</reference>
<evidence type="ECO:0000256" key="1">
    <source>
        <dbReference type="ARBA" id="ARBA00010990"/>
    </source>
</evidence>
<evidence type="ECO:0000256" key="2">
    <source>
        <dbReference type="ARBA" id="ARBA00022679"/>
    </source>
</evidence>
<evidence type="ECO:0000313" key="6">
    <source>
        <dbReference type="Proteomes" id="UP001524569"/>
    </source>
</evidence>
<dbReference type="EMBL" id="JANIBM010000010">
    <property type="protein sequence ID" value="MCQ8181530.1"/>
    <property type="molecule type" value="Genomic_DNA"/>
</dbReference>
<feature type="domain" description="4'-phosphopantetheinyl transferase N-terminal" evidence="4">
    <location>
        <begin position="47"/>
        <end position="132"/>
    </location>
</feature>
<dbReference type="PANTHER" id="PTHR12215">
    <property type="entry name" value="PHOSPHOPANTETHEINE TRANSFERASE"/>
    <property type="match status" value="1"/>
</dbReference>
<evidence type="ECO:0000259" key="4">
    <source>
        <dbReference type="Pfam" id="PF22624"/>
    </source>
</evidence>
<name>A0ABT1UH39_9GAMM</name>
<dbReference type="RefSeq" id="WP_256610823.1">
    <property type="nucleotide sequence ID" value="NZ_JANIBM010000010.1"/>
</dbReference>
<dbReference type="GO" id="GO:0016740">
    <property type="term" value="F:transferase activity"/>
    <property type="evidence" value="ECO:0007669"/>
    <property type="project" value="UniProtKB-KW"/>
</dbReference>
<organism evidence="5 6">
    <name type="scientific">Methylomonas aurea</name>
    <dbReference type="NCBI Taxonomy" id="2952224"/>
    <lineage>
        <taxon>Bacteria</taxon>
        <taxon>Pseudomonadati</taxon>
        <taxon>Pseudomonadota</taxon>
        <taxon>Gammaproteobacteria</taxon>
        <taxon>Methylococcales</taxon>
        <taxon>Methylococcaceae</taxon>
        <taxon>Methylomonas</taxon>
    </lineage>
</organism>
<dbReference type="Pfam" id="PF22624">
    <property type="entry name" value="AASDHPPT_N"/>
    <property type="match status" value="1"/>
</dbReference>